<dbReference type="Proteomes" id="UP001431776">
    <property type="component" value="Unassembled WGS sequence"/>
</dbReference>
<dbReference type="GO" id="GO:0001965">
    <property type="term" value="F:G-protein alpha-subunit binding"/>
    <property type="evidence" value="ECO:0007669"/>
    <property type="project" value="TreeGrafter"/>
</dbReference>
<evidence type="ECO:0000259" key="3">
    <source>
        <dbReference type="SMART" id="SM00560"/>
    </source>
</evidence>
<dbReference type="InterPro" id="IPR013320">
    <property type="entry name" value="ConA-like_dom_sf"/>
</dbReference>
<dbReference type="InterPro" id="IPR006558">
    <property type="entry name" value="LamG-like"/>
</dbReference>
<comment type="caution">
    <text evidence="4">The sequence shown here is derived from an EMBL/GenBank/DDBJ whole genome shotgun (WGS) entry which is preliminary data.</text>
</comment>
<dbReference type="Pfam" id="PF13385">
    <property type="entry name" value="Laminin_G_3"/>
    <property type="match status" value="1"/>
</dbReference>
<name>A0AAW6TWA9_9BACT</name>
<sequence length="584" mass="62650">MCKRMRTTRSSPKGIALLLVLGMIMAITVLALGFIARCDTELAVGQNMAVRVQMDQLATSGLEHARGLLLNPQEVPAGWSGDGALQLDPGTNDFYDISVVAAATNPDDYCTYEITSTAYRERNGRRTGESRLEATLRFDPAIALWAGATDEALVVRERWAIHGDVRSAASVTNDGTIRGDVFATGLTGDITGASRSTGDLTLLWPPLTASYSHPDYVVSNIGPGSVSGNYSLERIWQCGTDLIVEGPAVICGMLRIDGDLVIRGDGVRLTAAKNLPAAYITGNLVLDRATDLQIVGLVVVDGHVLVGHDTDVRVVGGLFAQGEIVEATIDSSGYANGAILRNMPTWSGGGVLALDGVNQYVQTADHDVRLQLTDQYTLSVRLRPAAAQKPWAGILSKTDPAGDGNHWVLQFDPNAESSSADARQLIVLHGTTAHRWDTGITLDDLLVDGQWHHVVVVRQADGTMSSYLDGVLHKPLDPNAPEVLVRQPGKEPGHLNIGADREGRQVYRGSLADVRVYDRALSDAEVIALPDDPGLIGHWTFDGTGESRIHVAVDPLRASIIDENGSNWSPAADAFFKSIRRPQP</sequence>
<evidence type="ECO:0000313" key="4">
    <source>
        <dbReference type="EMBL" id="MDI6447774.1"/>
    </source>
</evidence>
<dbReference type="GO" id="GO:0005737">
    <property type="term" value="C:cytoplasm"/>
    <property type="evidence" value="ECO:0007669"/>
    <property type="project" value="TreeGrafter"/>
</dbReference>
<keyword evidence="1" id="KW-0732">Signal</keyword>
<dbReference type="Gene3D" id="2.60.120.200">
    <property type="match status" value="1"/>
</dbReference>
<proteinExistence type="predicted"/>
<dbReference type="GO" id="GO:0010855">
    <property type="term" value="F:adenylate cyclase inhibitor activity"/>
    <property type="evidence" value="ECO:0007669"/>
    <property type="project" value="TreeGrafter"/>
</dbReference>
<dbReference type="GO" id="GO:0071277">
    <property type="term" value="P:cellular response to calcium ion"/>
    <property type="evidence" value="ECO:0007669"/>
    <property type="project" value="TreeGrafter"/>
</dbReference>
<keyword evidence="2" id="KW-1015">Disulfide bond</keyword>
<dbReference type="SUPFAM" id="SSF49899">
    <property type="entry name" value="Concanavalin A-like lectins/glucanases"/>
    <property type="match status" value="1"/>
</dbReference>
<keyword evidence="5" id="KW-1185">Reference proteome</keyword>
<protein>
    <submittedName>
        <fullName evidence="4">LamG domain-containing protein</fullName>
    </submittedName>
</protein>
<reference evidence="4" key="1">
    <citation type="submission" date="2023-05" db="EMBL/GenBank/DDBJ databases">
        <title>Anaerotaeda fermentans gen. nov., sp. nov., a novel anaerobic planctomycete of the new family within the order Sedimentisphaerales isolated from Taman Peninsula, Russia.</title>
        <authorList>
            <person name="Khomyakova M.A."/>
            <person name="Merkel A.Y."/>
            <person name="Slobodkin A.I."/>
        </authorList>
    </citation>
    <scope>NUCLEOTIDE SEQUENCE</scope>
    <source>
        <strain evidence="4">M17dextr</strain>
    </source>
</reference>
<accession>A0AAW6TWA9</accession>
<gene>
    <name evidence="4" type="ORF">QJ522_01865</name>
</gene>
<dbReference type="GO" id="GO:0004930">
    <property type="term" value="F:G protein-coupled receptor activity"/>
    <property type="evidence" value="ECO:0007669"/>
    <property type="project" value="InterPro"/>
</dbReference>
<evidence type="ECO:0000313" key="5">
    <source>
        <dbReference type="Proteomes" id="UP001431776"/>
    </source>
</evidence>
<dbReference type="AlphaFoldDB" id="A0AAW6TWA9"/>
<dbReference type="SMART" id="SM00560">
    <property type="entry name" value="LamGL"/>
    <property type="match status" value="1"/>
</dbReference>
<dbReference type="PANTHER" id="PTHR46682">
    <property type="entry name" value="ADHESION G-PROTEIN COUPLED RECEPTOR V1"/>
    <property type="match status" value="1"/>
</dbReference>
<evidence type="ECO:0000256" key="2">
    <source>
        <dbReference type="ARBA" id="ARBA00023157"/>
    </source>
</evidence>
<dbReference type="GO" id="GO:0016020">
    <property type="term" value="C:membrane"/>
    <property type="evidence" value="ECO:0007669"/>
    <property type="project" value="InterPro"/>
</dbReference>
<dbReference type="InterPro" id="IPR026919">
    <property type="entry name" value="ADGRV1"/>
</dbReference>
<organism evidence="4 5">
    <name type="scientific">Anaerobaca lacustris</name>
    <dbReference type="NCBI Taxonomy" id="3044600"/>
    <lineage>
        <taxon>Bacteria</taxon>
        <taxon>Pseudomonadati</taxon>
        <taxon>Planctomycetota</taxon>
        <taxon>Phycisphaerae</taxon>
        <taxon>Sedimentisphaerales</taxon>
        <taxon>Anaerobacaceae</taxon>
        <taxon>Anaerobaca</taxon>
    </lineage>
</organism>
<dbReference type="PANTHER" id="PTHR46682:SF1">
    <property type="entry name" value="ADHESION G-PROTEIN COUPLED RECEPTOR V1"/>
    <property type="match status" value="1"/>
</dbReference>
<dbReference type="RefSeq" id="WP_349243186.1">
    <property type="nucleotide sequence ID" value="NZ_JASCXX010000002.1"/>
</dbReference>
<dbReference type="EMBL" id="JASCXX010000002">
    <property type="protein sequence ID" value="MDI6447774.1"/>
    <property type="molecule type" value="Genomic_DNA"/>
</dbReference>
<evidence type="ECO:0000256" key="1">
    <source>
        <dbReference type="ARBA" id="ARBA00022729"/>
    </source>
</evidence>
<feature type="domain" description="LamG-like jellyroll fold" evidence="3">
    <location>
        <begin position="374"/>
        <end position="524"/>
    </location>
</feature>